<evidence type="ECO:0000259" key="2">
    <source>
        <dbReference type="Pfam" id="PF13456"/>
    </source>
</evidence>
<dbReference type="PANTHER" id="PTHR47074">
    <property type="entry name" value="BNAC02G40300D PROTEIN"/>
    <property type="match status" value="1"/>
</dbReference>
<dbReference type="AlphaFoldDB" id="A0A2S3I1D8"/>
<name>A0A2S3I1D8_9POAL</name>
<gene>
    <name evidence="4" type="ORF">PAHAL_6G095500</name>
</gene>
<sequence length="358" mass="40944">MAILHGRKVLQKGIIKRVGPGDMINIWDDNWIPGIRPMKPLVHLENSLVQHVDELFLPGTRTWDEDLVRQSFIPSDANEILKIRLGLRMVEDTLAWSHEKFGMYTVRSAYRLLKEEQIQLEVSKLNEPNSSDGSWIWKRLWKLKIPPKIQIFWWRVVHNFLPTKMELHRRHVEPEATCYTCGAATESLFHIVFECLVARMFWDEVKKLTGIKIPKLHQATWVKDLLTGDHCSEVTRVRWLGPPSGWMKVNTDAAFSLSNSTGSTGAVLRDHSGSVRAAAARFYPCVSDALMAEALAVRDGLILAAEQEATRVVLETDNATVATLSLVFLLLLLFVLMLTEKAMRQRTYVHVGHQRLHR</sequence>
<dbReference type="Pfam" id="PF13966">
    <property type="entry name" value="zf-RVT"/>
    <property type="match status" value="1"/>
</dbReference>
<protein>
    <recommendedName>
        <fullName evidence="5">Reverse transcriptase zinc-binding domain-containing protein</fullName>
    </recommendedName>
</protein>
<dbReference type="CDD" id="cd06222">
    <property type="entry name" value="RNase_H_like"/>
    <property type="match status" value="1"/>
</dbReference>
<proteinExistence type="predicted"/>
<dbReference type="Pfam" id="PF13456">
    <property type="entry name" value="RVT_3"/>
    <property type="match status" value="1"/>
</dbReference>
<dbReference type="GO" id="GO:0004523">
    <property type="term" value="F:RNA-DNA hybrid ribonuclease activity"/>
    <property type="evidence" value="ECO:0007669"/>
    <property type="project" value="InterPro"/>
</dbReference>
<reference evidence="4" key="1">
    <citation type="submission" date="2018-04" db="EMBL/GenBank/DDBJ databases">
        <title>WGS assembly of Panicum hallii.</title>
        <authorList>
            <person name="Lovell J."/>
            <person name="Jenkins J."/>
            <person name="Lowry D."/>
            <person name="Mamidi S."/>
            <person name="Sreedasyam A."/>
            <person name="Weng X."/>
            <person name="Barry K."/>
            <person name="Bonette J."/>
            <person name="Campitelli B."/>
            <person name="Daum C."/>
            <person name="Gordon S."/>
            <person name="Gould B."/>
            <person name="Lipzen A."/>
            <person name="Macqueen A."/>
            <person name="Palacio-Mejia J."/>
            <person name="Plott C."/>
            <person name="Shakirov E."/>
            <person name="Shu S."/>
            <person name="Yoshinaga Y."/>
            <person name="Zane M."/>
            <person name="Rokhsar D."/>
            <person name="Grimwood J."/>
            <person name="Schmutz J."/>
            <person name="Juenger T."/>
        </authorList>
    </citation>
    <scope>NUCLEOTIDE SEQUENCE [LARGE SCALE GENOMIC DNA]</scope>
    <source>
        <strain evidence="4">FIL2</strain>
    </source>
</reference>
<evidence type="ECO:0000256" key="1">
    <source>
        <dbReference type="SAM" id="Phobius"/>
    </source>
</evidence>
<evidence type="ECO:0008006" key="5">
    <source>
        <dbReference type="Google" id="ProtNLM"/>
    </source>
</evidence>
<evidence type="ECO:0000259" key="3">
    <source>
        <dbReference type="Pfam" id="PF13966"/>
    </source>
</evidence>
<dbReference type="SUPFAM" id="SSF53098">
    <property type="entry name" value="Ribonuclease H-like"/>
    <property type="match status" value="1"/>
</dbReference>
<dbReference type="InterPro" id="IPR044730">
    <property type="entry name" value="RNase_H-like_dom_plant"/>
</dbReference>
<dbReference type="Proteomes" id="UP000243499">
    <property type="component" value="Chromosome 6"/>
</dbReference>
<evidence type="ECO:0000313" key="4">
    <source>
        <dbReference type="EMBL" id="PAN34366.2"/>
    </source>
</evidence>
<keyword evidence="1" id="KW-0472">Membrane</keyword>
<dbReference type="InterPro" id="IPR026960">
    <property type="entry name" value="RVT-Znf"/>
</dbReference>
<feature type="domain" description="Reverse transcriptase zinc-binding" evidence="3">
    <location>
        <begin position="104"/>
        <end position="202"/>
    </location>
</feature>
<dbReference type="InterPro" id="IPR036397">
    <property type="entry name" value="RNaseH_sf"/>
</dbReference>
<keyword evidence="1" id="KW-0812">Transmembrane</keyword>
<dbReference type="EMBL" id="CM008051">
    <property type="protein sequence ID" value="PAN34366.2"/>
    <property type="molecule type" value="Genomic_DNA"/>
</dbReference>
<dbReference type="Gramene" id="PAN34366">
    <property type="protein sequence ID" value="PAN34366"/>
    <property type="gene ID" value="PAHAL_6G095500"/>
</dbReference>
<keyword evidence="1" id="KW-1133">Transmembrane helix</keyword>
<feature type="transmembrane region" description="Helical" evidence="1">
    <location>
        <begin position="319"/>
        <end position="338"/>
    </location>
</feature>
<dbReference type="PANTHER" id="PTHR47074:SF11">
    <property type="entry name" value="REVERSE TRANSCRIPTASE-LIKE PROTEIN"/>
    <property type="match status" value="1"/>
</dbReference>
<accession>A0A2S3I1D8</accession>
<feature type="domain" description="RNase H type-1" evidence="2">
    <location>
        <begin position="250"/>
        <end position="323"/>
    </location>
</feature>
<dbReference type="InterPro" id="IPR002156">
    <property type="entry name" value="RNaseH_domain"/>
</dbReference>
<dbReference type="GO" id="GO:0003676">
    <property type="term" value="F:nucleic acid binding"/>
    <property type="evidence" value="ECO:0007669"/>
    <property type="project" value="InterPro"/>
</dbReference>
<dbReference type="InterPro" id="IPR012337">
    <property type="entry name" value="RNaseH-like_sf"/>
</dbReference>
<dbReference type="Gene3D" id="3.30.420.10">
    <property type="entry name" value="Ribonuclease H-like superfamily/Ribonuclease H"/>
    <property type="match status" value="1"/>
</dbReference>
<dbReference type="InterPro" id="IPR052929">
    <property type="entry name" value="RNase_H-like_EbsB-rel"/>
</dbReference>
<organism evidence="4">
    <name type="scientific">Panicum hallii</name>
    <dbReference type="NCBI Taxonomy" id="206008"/>
    <lineage>
        <taxon>Eukaryota</taxon>
        <taxon>Viridiplantae</taxon>
        <taxon>Streptophyta</taxon>
        <taxon>Embryophyta</taxon>
        <taxon>Tracheophyta</taxon>
        <taxon>Spermatophyta</taxon>
        <taxon>Magnoliopsida</taxon>
        <taxon>Liliopsida</taxon>
        <taxon>Poales</taxon>
        <taxon>Poaceae</taxon>
        <taxon>PACMAD clade</taxon>
        <taxon>Panicoideae</taxon>
        <taxon>Panicodae</taxon>
        <taxon>Paniceae</taxon>
        <taxon>Panicinae</taxon>
        <taxon>Panicum</taxon>
        <taxon>Panicum sect. Panicum</taxon>
    </lineage>
</organism>